<dbReference type="PANTHER" id="PTHR45752">
    <property type="entry name" value="LEUCINE-RICH REPEAT-CONTAINING"/>
    <property type="match status" value="1"/>
</dbReference>
<keyword evidence="2" id="KW-0677">Repeat</keyword>
<evidence type="ECO:0000256" key="1">
    <source>
        <dbReference type="ARBA" id="ARBA00022614"/>
    </source>
</evidence>
<dbReference type="InterPro" id="IPR032675">
    <property type="entry name" value="LRR_dom_sf"/>
</dbReference>
<evidence type="ECO:0000259" key="4">
    <source>
        <dbReference type="Pfam" id="PF23598"/>
    </source>
</evidence>
<protein>
    <submittedName>
        <fullName evidence="5">Uncharacterized protein</fullName>
    </submittedName>
</protein>
<reference evidence="5 6" key="1">
    <citation type="submission" date="2020-09" db="EMBL/GenBank/DDBJ databases">
        <title>De no assembly of potato wild relative species, Solanum commersonii.</title>
        <authorList>
            <person name="Cho K."/>
        </authorList>
    </citation>
    <scope>NUCLEOTIDE SEQUENCE [LARGE SCALE GENOMIC DNA]</scope>
    <source>
        <strain evidence="5">LZ3.2</strain>
        <tissue evidence="5">Leaf</tissue>
    </source>
</reference>
<feature type="domain" description="C-JID" evidence="3">
    <location>
        <begin position="303"/>
        <end position="433"/>
    </location>
</feature>
<dbReference type="AlphaFoldDB" id="A0A9J5WE24"/>
<evidence type="ECO:0000313" key="5">
    <source>
        <dbReference type="EMBL" id="KAG5573866.1"/>
    </source>
</evidence>
<evidence type="ECO:0000313" key="6">
    <source>
        <dbReference type="Proteomes" id="UP000824120"/>
    </source>
</evidence>
<sequence>MFWIGKAPISLGVQKNLYRLKIEICENLKKLPSSIQMESLQRFVISNSLKLETFPEINGDMHYLTQLTLKSIGIREMPSSIGNLLSLTKLYLKGCEDLVSLPDSLCNLMNLQHLFLNRCKRLEKLPENIGDLQELKELDARDTAISQPPSSITKLGELWKLRFSHEKQLQYSSSFVLHQVSGLSSLRELHLITLNILGGLPEDLGYLHFVRDLDVSGSNISCLPKSFKGLLHLQATPNLEELFADYHLALKSIRDPVINCLNLSMLVISDCGAISSEQVNVFLQHFLRTCIQGLFCHFFPDQDRIPELFNYDRFINQKVISIDLNPSWYTNKFMGFWLCYGPTGLDTILKATLICKSDPERKYSLKYNSIHRYSRFIDPFICCVYIPFETLWNGEGNKEGKNPNDYYMLEVYDLYRKWEELHCWGIRLVYEKDAMTDDLF</sequence>
<keyword evidence="6" id="KW-1185">Reference proteome</keyword>
<dbReference type="InterPro" id="IPR050715">
    <property type="entry name" value="LRR-SigEffector_domain"/>
</dbReference>
<dbReference type="Pfam" id="PF20160">
    <property type="entry name" value="C-JID"/>
    <property type="match status" value="1"/>
</dbReference>
<evidence type="ECO:0000256" key="2">
    <source>
        <dbReference type="ARBA" id="ARBA00022737"/>
    </source>
</evidence>
<dbReference type="EMBL" id="JACXVP010000012">
    <property type="protein sequence ID" value="KAG5573866.1"/>
    <property type="molecule type" value="Genomic_DNA"/>
</dbReference>
<gene>
    <name evidence="5" type="ORF">H5410_063632</name>
</gene>
<keyword evidence="1" id="KW-0433">Leucine-rich repeat</keyword>
<dbReference type="OrthoDB" id="1302218at2759"/>
<comment type="caution">
    <text evidence="5">The sequence shown here is derived from an EMBL/GenBank/DDBJ whole genome shotgun (WGS) entry which is preliminary data.</text>
</comment>
<dbReference type="Pfam" id="PF23598">
    <property type="entry name" value="LRR_14"/>
    <property type="match status" value="1"/>
</dbReference>
<dbReference type="InterPro" id="IPR055414">
    <property type="entry name" value="LRR_R13L4/SHOC2-like"/>
</dbReference>
<name>A0A9J5WE24_SOLCO</name>
<accession>A0A9J5WE24</accession>
<dbReference type="SUPFAM" id="SSF52058">
    <property type="entry name" value="L domain-like"/>
    <property type="match status" value="1"/>
</dbReference>
<dbReference type="PANTHER" id="PTHR45752:SF195">
    <property type="entry name" value="LEUCINE-RICH REPEAT (LRR) FAMILY PROTEIN-RELATED"/>
    <property type="match status" value="1"/>
</dbReference>
<evidence type="ECO:0000259" key="3">
    <source>
        <dbReference type="Pfam" id="PF20160"/>
    </source>
</evidence>
<dbReference type="Proteomes" id="UP000824120">
    <property type="component" value="Chromosome 12"/>
</dbReference>
<organism evidence="5 6">
    <name type="scientific">Solanum commersonii</name>
    <name type="common">Commerson's wild potato</name>
    <name type="synonym">Commerson's nightshade</name>
    <dbReference type="NCBI Taxonomy" id="4109"/>
    <lineage>
        <taxon>Eukaryota</taxon>
        <taxon>Viridiplantae</taxon>
        <taxon>Streptophyta</taxon>
        <taxon>Embryophyta</taxon>
        <taxon>Tracheophyta</taxon>
        <taxon>Spermatophyta</taxon>
        <taxon>Magnoliopsida</taxon>
        <taxon>eudicotyledons</taxon>
        <taxon>Gunneridae</taxon>
        <taxon>Pentapetalae</taxon>
        <taxon>asterids</taxon>
        <taxon>lamiids</taxon>
        <taxon>Solanales</taxon>
        <taxon>Solanaceae</taxon>
        <taxon>Solanoideae</taxon>
        <taxon>Solaneae</taxon>
        <taxon>Solanum</taxon>
    </lineage>
</organism>
<feature type="domain" description="Disease resistance R13L4/SHOC-2-like LRR" evidence="4">
    <location>
        <begin position="104"/>
        <end position="169"/>
    </location>
</feature>
<dbReference type="InterPro" id="IPR045344">
    <property type="entry name" value="C-JID"/>
</dbReference>
<proteinExistence type="predicted"/>
<dbReference type="Gene3D" id="3.80.10.10">
    <property type="entry name" value="Ribonuclease Inhibitor"/>
    <property type="match status" value="1"/>
</dbReference>